<proteinExistence type="predicted"/>
<keyword evidence="2" id="KW-1185">Reference proteome</keyword>
<name>A0ABS5TW95_9CELL</name>
<sequence length="159" mass="17715">MNPQAQTQRRPVAQWLPAAVTHAEAAEQVDRARRSLEAAPPSARVSARLALALRRRRLRELAQDLDGEQAAHVAESVIDDAATRVHPDPDERARLVLERTQEIVQEVAVQLERPTLVVAGHAPRAPRDVPALACWLDDARIRAHLEHSVRHELPGHCPR</sequence>
<organism evidence="1 2">
    <name type="scientific">Cellulomonas fulva</name>
    <dbReference type="NCBI Taxonomy" id="2835530"/>
    <lineage>
        <taxon>Bacteria</taxon>
        <taxon>Bacillati</taxon>
        <taxon>Actinomycetota</taxon>
        <taxon>Actinomycetes</taxon>
        <taxon>Micrococcales</taxon>
        <taxon>Cellulomonadaceae</taxon>
        <taxon>Cellulomonas</taxon>
    </lineage>
</organism>
<evidence type="ECO:0000313" key="2">
    <source>
        <dbReference type="Proteomes" id="UP000722125"/>
    </source>
</evidence>
<dbReference type="Proteomes" id="UP000722125">
    <property type="component" value="Unassembled WGS sequence"/>
</dbReference>
<evidence type="ECO:0000313" key="1">
    <source>
        <dbReference type="EMBL" id="MBT0993381.1"/>
    </source>
</evidence>
<reference evidence="1 2" key="1">
    <citation type="submission" date="2021-05" db="EMBL/GenBank/DDBJ databases">
        <title>Description of Cellulomonas sp. DKR-3 sp. nov.</title>
        <authorList>
            <person name="Dahal R.H."/>
            <person name="Chaudhary D.K."/>
        </authorList>
    </citation>
    <scope>NUCLEOTIDE SEQUENCE [LARGE SCALE GENOMIC DNA]</scope>
    <source>
        <strain evidence="1 2">DKR-3</strain>
    </source>
</reference>
<gene>
    <name evidence="1" type="ORF">KIN34_03660</name>
</gene>
<accession>A0ABS5TW95</accession>
<dbReference type="EMBL" id="JAHBOH010000001">
    <property type="protein sequence ID" value="MBT0993381.1"/>
    <property type="molecule type" value="Genomic_DNA"/>
</dbReference>
<comment type="caution">
    <text evidence="1">The sequence shown here is derived from an EMBL/GenBank/DDBJ whole genome shotgun (WGS) entry which is preliminary data.</text>
</comment>
<dbReference type="RefSeq" id="WP_214346811.1">
    <property type="nucleotide sequence ID" value="NZ_JAHBOH010000001.1"/>
</dbReference>
<protein>
    <submittedName>
        <fullName evidence="1">Uncharacterized protein</fullName>
    </submittedName>
</protein>